<dbReference type="Pfam" id="PF00560">
    <property type="entry name" value="LRR_1"/>
    <property type="match status" value="2"/>
</dbReference>
<evidence type="ECO:0000256" key="4">
    <source>
        <dbReference type="ARBA" id="ARBA00023157"/>
    </source>
</evidence>
<accession>A0ABW5M991</accession>
<evidence type="ECO:0000256" key="3">
    <source>
        <dbReference type="ARBA" id="ARBA00022737"/>
    </source>
</evidence>
<keyword evidence="1" id="KW-0433">Leucine-rich repeat</keyword>
<dbReference type="SUPFAM" id="SSF49299">
    <property type="entry name" value="PKD domain"/>
    <property type="match status" value="1"/>
</dbReference>
<comment type="caution">
    <text evidence="6">The sequence shown here is derived from an EMBL/GenBank/DDBJ whole genome shotgun (WGS) entry which is preliminary data.</text>
</comment>
<dbReference type="SUPFAM" id="SSF48726">
    <property type="entry name" value="Immunoglobulin"/>
    <property type="match status" value="1"/>
</dbReference>
<feature type="domain" description="Ig-like" evidence="5">
    <location>
        <begin position="362"/>
        <end position="443"/>
    </location>
</feature>
<dbReference type="InterPro" id="IPR001611">
    <property type="entry name" value="Leu-rich_rpt"/>
</dbReference>
<dbReference type="InterPro" id="IPR035986">
    <property type="entry name" value="PKD_dom_sf"/>
</dbReference>
<dbReference type="InterPro" id="IPR053213">
    <property type="entry name" value="RLP29"/>
</dbReference>
<keyword evidence="4" id="KW-1015">Disulfide bond</keyword>
<dbReference type="EMBL" id="JBHULN010000015">
    <property type="protein sequence ID" value="MFD2573137.1"/>
    <property type="molecule type" value="Genomic_DNA"/>
</dbReference>
<dbReference type="SMART" id="SM00365">
    <property type="entry name" value="LRR_SD22"/>
    <property type="match status" value="5"/>
</dbReference>
<evidence type="ECO:0000256" key="1">
    <source>
        <dbReference type="ARBA" id="ARBA00022614"/>
    </source>
</evidence>
<dbReference type="PROSITE" id="PS50835">
    <property type="entry name" value="IG_LIKE"/>
    <property type="match status" value="1"/>
</dbReference>
<dbReference type="InterPro" id="IPR036179">
    <property type="entry name" value="Ig-like_dom_sf"/>
</dbReference>
<organism evidence="6 7">
    <name type="scientific">Spirosoma soli</name>
    <dbReference type="NCBI Taxonomy" id="1770529"/>
    <lineage>
        <taxon>Bacteria</taxon>
        <taxon>Pseudomonadati</taxon>
        <taxon>Bacteroidota</taxon>
        <taxon>Cytophagia</taxon>
        <taxon>Cytophagales</taxon>
        <taxon>Cytophagaceae</taxon>
        <taxon>Spirosoma</taxon>
    </lineage>
</organism>
<proteinExistence type="predicted"/>
<dbReference type="SUPFAM" id="SSF52058">
    <property type="entry name" value="L domain-like"/>
    <property type="match status" value="2"/>
</dbReference>
<dbReference type="PROSITE" id="PS51450">
    <property type="entry name" value="LRR"/>
    <property type="match status" value="2"/>
</dbReference>
<keyword evidence="3" id="KW-0677">Repeat</keyword>
<dbReference type="SMART" id="SM00409">
    <property type="entry name" value="IG"/>
    <property type="match status" value="2"/>
</dbReference>
<evidence type="ECO:0000313" key="6">
    <source>
        <dbReference type="EMBL" id="MFD2573137.1"/>
    </source>
</evidence>
<dbReference type="Gene3D" id="3.80.10.10">
    <property type="entry name" value="Ribonuclease Inhibitor"/>
    <property type="match status" value="3"/>
</dbReference>
<dbReference type="Gene3D" id="2.60.40.10">
    <property type="entry name" value="Immunoglobulins"/>
    <property type="match status" value="3"/>
</dbReference>
<keyword evidence="2" id="KW-0732">Signal</keyword>
<dbReference type="Proteomes" id="UP001597469">
    <property type="component" value="Unassembled WGS sequence"/>
</dbReference>
<evidence type="ECO:0000256" key="2">
    <source>
        <dbReference type="ARBA" id="ARBA00022729"/>
    </source>
</evidence>
<dbReference type="SMART" id="SM00369">
    <property type="entry name" value="LRR_TYP"/>
    <property type="match status" value="5"/>
</dbReference>
<dbReference type="Pfam" id="PF13855">
    <property type="entry name" value="LRR_8"/>
    <property type="match status" value="1"/>
</dbReference>
<sequence>MLSSLRFSPAKSAPRSLAWLVRLLMVLPWLAQAQCPNNLATQAQVDAFPPGCVNLPSLLIIEGANITNLNSLSVIQTAGGLQITNNPLLSSLGGLDNLTSVRNGLDIQSNAALTSLQGLNQLASAGGLDLRNNPRLTSLNGLENLKTVENTVLIQSHAALTSLQGLNQLTSARTLDLRNNPRLTSLSGLENLRTVTGTVLIQSHAELTSLQELNQLTSIRFLDLRSNPKLTSLSGLENLRTVTGEVLIHSHAALTSLQGLNQLTSAGRLDLRSNPKLTSLSGLENLGTVTGTVLIQSHAELTSLEPLRLNQASGLSFENNPKLSYCANPSICALLAQGVSATIRNNAPGCNSVQDIQADCSPLVITTQPPTQSAVCVGGTVTAAVTTSDNARAFQWYKGNEAITGQTTNMLSLSNVQPADAGMYRVVVSNSVSSLTSTAFTLTVNTQSPDYQPLVDLYNSTGGANWTRKDNWLTGCTPCGWYGVTCDDNGRVTQLDLTRNGLAGPIPASLSQLTSLQRLQLVLNQLSGLIPVSLSNLTNLDFLGLGRNQLTGTIPPELSNLTRLTVLALDNNKLEGAIPASLSALTNLQAIFLSANQLSGSMPAYIGSLSNLNLLWLDNNQLSGIVPASLGNLAKLTSLFLNNNQLSGCFPASLSSLCGRPGSTFNFSNNTNLPGGGNFGAFCASGAGSDAFRPLATASPNPVCAGTPVSLSVSAGTFYQWSGPAGFTANTQSPGFTPASAASSGLYSVTVGNGSPTCTATASVSLTVNALPTVSVSPSASTVCAGQTVTLSATPGLSSYRWSTGQNTASIAVTTTGTYSVTATNASGCPATASASVTVSPTPPTPTLTTATGQPGQLYAGGRTSVTVPQYSGTVTLASSGCPGGTIRWSGPNNTSGTGNIVVPTTSTGTLVYQAVCQLNNCTSSPTSATVTVRKDELRVVAPLFDCATNQLTLRTTGGNGKPIEYHIASITNGWSATNPVTVSAKDFRRSFDIDARQKEGDNTGYDQAEELDDYELPACGSGREAASQEQVVPLSVVVLGNPVRGQEVSVEVRGAEGQPLGLQLTNLQGRTVVGRTIQKAGLVERQTFGVGDQPAGLLLLRVSTPSQSQTVKVLKSE</sequence>
<dbReference type="InterPro" id="IPR007110">
    <property type="entry name" value="Ig-like_dom"/>
</dbReference>
<dbReference type="Pfam" id="PF13895">
    <property type="entry name" value="Ig_2"/>
    <property type="match status" value="1"/>
</dbReference>
<protein>
    <submittedName>
        <fullName evidence="6">Immunoglobulin domain-containing protein</fullName>
    </submittedName>
</protein>
<dbReference type="InterPro" id="IPR003591">
    <property type="entry name" value="Leu-rich_rpt_typical-subtyp"/>
</dbReference>
<dbReference type="InterPro" id="IPR013783">
    <property type="entry name" value="Ig-like_fold"/>
</dbReference>
<dbReference type="PANTHER" id="PTHR48009">
    <property type="entry name" value="LEUCINE-RICH REPEAT (LRR) FAMILY PROTEIN"/>
    <property type="match status" value="1"/>
</dbReference>
<dbReference type="InterPro" id="IPR032675">
    <property type="entry name" value="LRR_dom_sf"/>
</dbReference>
<evidence type="ECO:0000313" key="7">
    <source>
        <dbReference type="Proteomes" id="UP001597469"/>
    </source>
</evidence>
<gene>
    <name evidence="6" type="ORF">ACFSUS_21020</name>
</gene>
<keyword evidence="7" id="KW-1185">Reference proteome</keyword>
<reference evidence="7" key="1">
    <citation type="journal article" date="2019" name="Int. J. Syst. Evol. Microbiol.">
        <title>The Global Catalogue of Microorganisms (GCM) 10K type strain sequencing project: providing services to taxonomists for standard genome sequencing and annotation.</title>
        <authorList>
            <consortium name="The Broad Institute Genomics Platform"/>
            <consortium name="The Broad Institute Genome Sequencing Center for Infectious Disease"/>
            <person name="Wu L."/>
            <person name="Ma J."/>
        </authorList>
    </citation>
    <scope>NUCLEOTIDE SEQUENCE [LARGE SCALE GENOMIC DNA]</scope>
    <source>
        <strain evidence="7">KCTC 42805</strain>
    </source>
</reference>
<name>A0ABW5M991_9BACT</name>
<dbReference type="InterPro" id="IPR003599">
    <property type="entry name" value="Ig_sub"/>
</dbReference>
<dbReference type="PANTHER" id="PTHR48009:SF4">
    <property type="entry name" value="LEUCINE-RICH REPEAT (LRR) FAMILY PROTEIN"/>
    <property type="match status" value="1"/>
</dbReference>
<evidence type="ECO:0000259" key="5">
    <source>
        <dbReference type="PROSITE" id="PS50835"/>
    </source>
</evidence>
<dbReference type="RefSeq" id="WP_381525732.1">
    <property type="nucleotide sequence ID" value="NZ_JBHULN010000015.1"/>
</dbReference>